<dbReference type="Proteomes" id="UP000023842">
    <property type="component" value="Unassembled WGS sequence"/>
</dbReference>
<keyword evidence="2" id="KW-1185">Reference proteome</keyword>
<sequence>MGRKTGKTRVTQPLRVNGTSPLFIKTSTLDSIPSRVRATLGLKRRSGLYDWALEELCNHAEAQTRTDLIPKLFGYGVIRQRGGLVNEIFLNYENLAGWMDGYEWLRKNPSNVCRFAEAGLALIAQLNAKGIYHLDLWAGNMMLSDGDLENLKAIDLENCFIGENRYTSETLGFQFAFLYQHQLNEFITETIYDQIVESQLAGWKAIQKDRFDLFYKHFKHHGADRKERHLIPKTGHLMQLNADGRAG</sequence>
<name>A0ABN0S8U0_9GAMM</name>
<evidence type="ECO:0008006" key="3">
    <source>
        <dbReference type="Google" id="ProtNLM"/>
    </source>
</evidence>
<evidence type="ECO:0000313" key="2">
    <source>
        <dbReference type="Proteomes" id="UP000023842"/>
    </source>
</evidence>
<dbReference type="InterPro" id="IPR011009">
    <property type="entry name" value="Kinase-like_dom_sf"/>
</dbReference>
<protein>
    <recommendedName>
        <fullName evidence="3">Lipopolysaccharide kinase (Kdo/WaaP) family protein</fullName>
    </recommendedName>
</protein>
<accession>A0ABN0S8U0</accession>
<proteinExistence type="predicted"/>
<reference evidence="2" key="1">
    <citation type="journal article" date="2014" name="Genome Announc.">
        <title>Draft Genome Sequence of the algae degrading bacterium Pseudomonas mendocina AD6.</title>
        <authorList>
            <person name="Barney B.M."/>
            <person name="Lenneman E.M."/>
        </authorList>
    </citation>
    <scope>NUCLEOTIDE SEQUENCE [LARGE SCALE GENOMIC DNA]</scope>
    <source>
        <strain evidence="2">AD6</strain>
    </source>
</reference>
<dbReference type="EMBL" id="JFJN01000065">
    <property type="protein sequence ID" value="EZH78463.1"/>
    <property type="molecule type" value="Genomic_DNA"/>
</dbReference>
<gene>
    <name evidence="1" type="ORF">AU05_20435</name>
</gene>
<comment type="caution">
    <text evidence="1">The sequence shown here is derived from an EMBL/GenBank/DDBJ whole genome shotgun (WGS) entry which is preliminary data.</text>
</comment>
<organism evidence="1 2">
    <name type="scientific">Ectopseudomonas composti</name>
    <dbReference type="NCBI Taxonomy" id="658457"/>
    <lineage>
        <taxon>Bacteria</taxon>
        <taxon>Pseudomonadati</taxon>
        <taxon>Pseudomonadota</taxon>
        <taxon>Gammaproteobacteria</taxon>
        <taxon>Pseudomonadales</taxon>
        <taxon>Pseudomonadaceae</taxon>
        <taxon>Ectopseudomonas</taxon>
    </lineage>
</organism>
<dbReference type="SUPFAM" id="SSF56112">
    <property type="entry name" value="Protein kinase-like (PK-like)"/>
    <property type="match status" value="1"/>
</dbReference>
<evidence type="ECO:0000313" key="1">
    <source>
        <dbReference type="EMBL" id="EZH78463.1"/>
    </source>
</evidence>